<protein>
    <submittedName>
        <fullName evidence="3">Uncharacterized protein</fullName>
    </submittedName>
</protein>
<dbReference type="InterPro" id="IPR011979">
    <property type="entry name" value="Antitox_Xre"/>
</dbReference>
<proteinExistence type="predicted"/>
<dbReference type="Pfam" id="PF20432">
    <property type="entry name" value="Xre-like-HTH"/>
    <property type="match status" value="1"/>
</dbReference>
<dbReference type="NCBIfam" id="TIGR02293">
    <property type="entry name" value="TAS_TIGR02293"/>
    <property type="match status" value="1"/>
</dbReference>
<evidence type="ECO:0000259" key="1">
    <source>
        <dbReference type="Pfam" id="PF09722"/>
    </source>
</evidence>
<dbReference type="EMBL" id="CYGX02000027">
    <property type="protein sequence ID" value="SIT40619.1"/>
    <property type="molecule type" value="Genomic_DNA"/>
</dbReference>
<evidence type="ECO:0000259" key="2">
    <source>
        <dbReference type="Pfam" id="PF20432"/>
    </source>
</evidence>
<feature type="domain" description="Antitoxin Xre/MbcA/ParS-like toxin-binding" evidence="1">
    <location>
        <begin position="119"/>
        <end position="168"/>
    </location>
</feature>
<dbReference type="InterPro" id="IPR046847">
    <property type="entry name" value="Xre-like_HTH"/>
</dbReference>
<dbReference type="RefSeq" id="WP_094779922.1">
    <property type="nucleotide sequence ID" value="NZ_CYGX02000027.1"/>
</dbReference>
<keyword evidence="4" id="KW-1185">Reference proteome</keyword>
<dbReference type="Proteomes" id="UP000187012">
    <property type="component" value="Unassembled WGS sequence"/>
</dbReference>
<gene>
    <name evidence="3" type="ORF">BN2475_270007</name>
</gene>
<organism evidence="3 4">
    <name type="scientific">Paraburkholderia ribeironis</name>
    <dbReference type="NCBI Taxonomy" id="1247936"/>
    <lineage>
        <taxon>Bacteria</taxon>
        <taxon>Pseudomonadati</taxon>
        <taxon>Pseudomonadota</taxon>
        <taxon>Betaproteobacteria</taxon>
        <taxon>Burkholderiales</taxon>
        <taxon>Burkholderiaceae</taxon>
        <taxon>Paraburkholderia</taxon>
    </lineage>
</organism>
<dbReference type="OrthoDB" id="5918037at2"/>
<dbReference type="GO" id="GO:0003677">
    <property type="term" value="F:DNA binding"/>
    <property type="evidence" value="ECO:0007669"/>
    <property type="project" value="InterPro"/>
</dbReference>
<reference evidence="3 4" key="1">
    <citation type="submission" date="2016-12" db="EMBL/GenBank/DDBJ databases">
        <authorList>
            <person name="Song W.-J."/>
            <person name="Kurnit D.M."/>
        </authorList>
    </citation>
    <scope>NUCLEOTIDE SEQUENCE [LARGE SCALE GENOMIC DNA]</scope>
    <source>
        <strain evidence="3 4">STM7296</strain>
    </source>
</reference>
<evidence type="ECO:0000313" key="4">
    <source>
        <dbReference type="Proteomes" id="UP000187012"/>
    </source>
</evidence>
<name>A0A1N7RZP4_9BURK</name>
<dbReference type="InterPro" id="IPR024467">
    <property type="entry name" value="Xre/MbcA/ParS-like_toxin-bd"/>
</dbReference>
<evidence type="ECO:0000313" key="3">
    <source>
        <dbReference type="EMBL" id="SIT40619.1"/>
    </source>
</evidence>
<dbReference type="Pfam" id="PF09722">
    <property type="entry name" value="Xre_MbcA_ParS_C"/>
    <property type="match status" value="1"/>
</dbReference>
<dbReference type="AlphaFoldDB" id="A0A1N7RZP4"/>
<dbReference type="STRING" id="1247936.BN2475_270007"/>
<sequence>MNRTREAKEPHSPFAGLLDAIKLRIAEHADLRPEEPIDDAISKLADITSMQTHDLVVKGLPVALARDVTATYEIVSRNEVLQTIGVSERTLQRGKHSDLALDSNASDRLIRLVVVTEHAIDVFGSKDAAERWLVTPALGIDGRKPLDLLRTSEGTELVKSFLTRIDYGVYS</sequence>
<accession>A0A1N7RZP4</accession>
<feature type="domain" description="Antitoxin Xre-like helix-turn-helix" evidence="2">
    <location>
        <begin position="53"/>
        <end position="113"/>
    </location>
</feature>